<dbReference type="Gene3D" id="3.30.420.40">
    <property type="match status" value="3"/>
</dbReference>
<dbReference type="GO" id="GO:0016301">
    <property type="term" value="F:kinase activity"/>
    <property type="evidence" value="ECO:0007669"/>
    <property type="project" value="UniProtKB-KW"/>
</dbReference>
<keyword evidence="2" id="KW-0808">Transferase</keyword>
<reference evidence="2 3" key="1">
    <citation type="submission" date="2017-03" db="EMBL/GenBank/DDBJ databases">
        <title>Lifting the veil on microbial sulfur biogeochemistry in mining wastewaters.</title>
        <authorList>
            <person name="Kantor R.S."/>
            <person name="Colenbrander Nelson T."/>
            <person name="Marshall S."/>
            <person name="Bennett D."/>
            <person name="Apte S."/>
            <person name="Camacho D."/>
            <person name="Thomas B.C."/>
            <person name="Warren L.A."/>
            <person name="Banfield J.F."/>
        </authorList>
    </citation>
    <scope>NUCLEOTIDE SEQUENCE [LARGE SCALE GENOMIC DNA]</scope>
    <source>
        <strain evidence="2">32-69-9</strain>
    </source>
</reference>
<keyword evidence="2" id="KW-0418">Kinase</keyword>
<evidence type="ECO:0000313" key="3">
    <source>
        <dbReference type="Proteomes" id="UP000215595"/>
    </source>
</evidence>
<gene>
    <name evidence="2" type="ORF">B7Z01_11330</name>
</gene>
<protein>
    <submittedName>
        <fullName evidence="2">Carbohydrate kinase</fullName>
    </submittedName>
</protein>
<dbReference type="Pfam" id="PF21546">
    <property type="entry name" value="FGGY_C_2"/>
    <property type="match status" value="1"/>
</dbReference>
<feature type="domain" description="Carbohydrate kinase FGGY C-terminal" evidence="1">
    <location>
        <begin position="251"/>
        <end position="438"/>
    </location>
</feature>
<comment type="caution">
    <text evidence="2">The sequence shown here is derived from an EMBL/GenBank/DDBJ whole genome shotgun (WGS) entry which is preliminary data.</text>
</comment>
<organism evidence="2 3">
    <name type="scientific">Brevundimonas subvibrioides</name>
    <dbReference type="NCBI Taxonomy" id="74313"/>
    <lineage>
        <taxon>Bacteria</taxon>
        <taxon>Pseudomonadati</taxon>
        <taxon>Pseudomonadota</taxon>
        <taxon>Alphaproteobacteria</taxon>
        <taxon>Caulobacterales</taxon>
        <taxon>Caulobacteraceae</taxon>
        <taxon>Brevundimonas</taxon>
    </lineage>
</organism>
<proteinExistence type="predicted"/>
<dbReference type="EMBL" id="NCEB01000024">
    <property type="protein sequence ID" value="OYX32207.1"/>
    <property type="molecule type" value="Genomic_DNA"/>
</dbReference>
<dbReference type="AlphaFoldDB" id="A0A258FJ17"/>
<dbReference type="Proteomes" id="UP000215595">
    <property type="component" value="Unassembled WGS sequence"/>
</dbReference>
<sequence length="470" mass="50536">MPRSLTMVLDFGKTTSKATLWTSTGDCIRRETRATRKVDAGSYTALDVNGIETWLAEVLADFAAAGPVGSIIPVAHGAAAAILRDGRLALPPMDYECEPPEVVRDAYLNDRDRFSWNGSPPMGLGLNLGMQLAHLEWLYPELLTGDATILPWAQYWSWRLCGVAASEVSSLGSHTDLWSPRTGRPSPLAVRRGWAARLAPLRHASDVLGTLLPEWVARTGLPCDVKVHVGVHDSNAALHAARTRPEIAGTEATVISTGTWFVAMRSPGIGADLTALYRAPNPGCLISIDPTGAPVPTALFMGGREIEILCEGLQIRLDDGVEQESIIDAVTDCLASGAMILPTMVRGTGPFPDRIGRWIDRPANPCQAAAAIGLYAALVIDHMLDRIGARDTLLVEGRFANAPSFVRALATLRRGARVFVSAADGDVSFGTFLLLRPGAAPSKALLAVRPLASDLTDYRQLWLRRLELAE</sequence>
<accession>A0A258FJ17</accession>
<dbReference type="InterPro" id="IPR049382">
    <property type="entry name" value="FGGY_C_2"/>
</dbReference>
<evidence type="ECO:0000313" key="2">
    <source>
        <dbReference type="EMBL" id="OYX32207.1"/>
    </source>
</evidence>
<name>A0A258FJ17_9CAUL</name>
<evidence type="ECO:0000259" key="1">
    <source>
        <dbReference type="Pfam" id="PF21546"/>
    </source>
</evidence>